<gene>
    <name evidence="1" type="ORF">L3V18_02635</name>
</gene>
<comment type="caution">
    <text evidence="1">The sequence shown here is derived from an EMBL/GenBank/DDBJ whole genome shotgun (WGS) entry which is preliminary data.</text>
</comment>
<dbReference type="SUPFAM" id="SSF48371">
    <property type="entry name" value="ARM repeat"/>
    <property type="match status" value="1"/>
</dbReference>
<name>A0ABS9HNY9_9GAMM</name>
<accession>A0ABS9HNY9</accession>
<dbReference type="Gene3D" id="1.25.10.10">
    <property type="entry name" value="Leucine-rich Repeat Variant"/>
    <property type="match status" value="1"/>
</dbReference>
<reference evidence="1 2" key="3">
    <citation type="submission" date="2022-01" db="EMBL/GenBank/DDBJ databases">
        <authorList>
            <person name="Zhou L.Y."/>
        </authorList>
    </citation>
    <scope>NUCLEOTIDE SEQUENCE [LARGE SCALE GENOMIC DNA]</scope>
    <source>
        <strain evidence="1 2">TLK-CK17</strain>
    </source>
</reference>
<dbReference type="InterPro" id="IPR016024">
    <property type="entry name" value="ARM-type_fold"/>
</dbReference>
<reference evidence="2" key="1">
    <citation type="submission" date="2022-01" db="EMBL/GenBank/DDBJ databases">
        <title>Lysobacter chinensis sp. nov., a bacterium isolated from cow dung compost.</title>
        <authorList>
            <person name="Zhou L.Y."/>
        </authorList>
    </citation>
    <scope>NUCLEOTIDE SEQUENCE [LARGE SCALE GENOMIC DNA]</scope>
    <source>
        <strain evidence="2">TLK-CK17</strain>
    </source>
</reference>
<organism evidence="1 2">
    <name type="scientific">Marilutibacter chinensis</name>
    <dbReference type="NCBI Taxonomy" id="2912247"/>
    <lineage>
        <taxon>Bacteria</taxon>
        <taxon>Pseudomonadati</taxon>
        <taxon>Pseudomonadota</taxon>
        <taxon>Gammaproteobacteria</taxon>
        <taxon>Lysobacterales</taxon>
        <taxon>Lysobacteraceae</taxon>
        <taxon>Marilutibacter</taxon>
    </lineage>
</organism>
<protein>
    <recommendedName>
        <fullName evidence="3">HEAT repeat domain-containing protein</fullName>
    </recommendedName>
</protein>
<dbReference type="Proteomes" id="UP001430796">
    <property type="component" value="Unassembled WGS sequence"/>
</dbReference>
<sequence>MKPNKPVLVAIGATAAIAIGVLAFRGLAEPSGSTATGPAGGNAPAGAATAVPAPIAGEASHDPAAETAPYRDSTASVADLRRLVESPHLTAEQQTELLNLKQALLDDAQSDSQALRGLIDALRMDPGSSTAEHLLSILGEVRDPAVEQLGLEMSIADDSQVQAVGLDLLSRLGIAGQDTYELTRQLLADPTRDPEVLRSAIHALPDIPLPASEMNGTVARLGELSATHADIGVRSESLFKLGALAKDANDLRPVIDALARDRHIDERISAAMAIRNSQVVDDGLRRQLLDMMSNPDELWEIRHYAAESLRRFKLSEDDYRQYQRFNEELEVIQRGG</sequence>
<dbReference type="RefSeq" id="WP_237053041.1">
    <property type="nucleotide sequence ID" value="NZ_JAKJPO010000001.1"/>
</dbReference>
<proteinExistence type="predicted"/>
<dbReference type="InterPro" id="IPR011989">
    <property type="entry name" value="ARM-like"/>
</dbReference>
<evidence type="ECO:0008006" key="3">
    <source>
        <dbReference type="Google" id="ProtNLM"/>
    </source>
</evidence>
<evidence type="ECO:0000313" key="2">
    <source>
        <dbReference type="Proteomes" id="UP001430796"/>
    </source>
</evidence>
<keyword evidence="2" id="KW-1185">Reference proteome</keyword>
<reference evidence="1 2" key="2">
    <citation type="submission" date="2022-01" db="EMBL/GenBank/DDBJ databases">
        <title>Lysobacter chinensis sp. nov., a bacterium isolated from cow dung compost.</title>
        <authorList>
            <person name="Liu Y."/>
        </authorList>
    </citation>
    <scope>NUCLEOTIDE SEQUENCE [LARGE SCALE GENOMIC DNA]</scope>
    <source>
        <strain evidence="1 2">TLK-CK17</strain>
    </source>
</reference>
<dbReference type="EMBL" id="JAKJPO010000001">
    <property type="protein sequence ID" value="MCF7220689.1"/>
    <property type="molecule type" value="Genomic_DNA"/>
</dbReference>
<evidence type="ECO:0000313" key="1">
    <source>
        <dbReference type="EMBL" id="MCF7220689.1"/>
    </source>
</evidence>